<reference evidence="3" key="1">
    <citation type="submission" date="2016-10" db="EMBL/GenBank/DDBJ databases">
        <authorList>
            <person name="Varghese N."/>
            <person name="Submissions S."/>
        </authorList>
    </citation>
    <scope>NUCLEOTIDE SEQUENCE [LARGE SCALE GENOMIC DNA]</scope>
    <source>
        <strain evidence="3">CGMCC 1.10789</strain>
    </source>
</reference>
<dbReference type="InterPro" id="IPR055343">
    <property type="entry name" value="CREG_beta-barrel"/>
</dbReference>
<dbReference type="PANTHER" id="PTHR13343:SF17">
    <property type="entry name" value="CELLULAR REPRESSOR OF E1A-STIMULATED GENES, ISOFORM A"/>
    <property type="match status" value="1"/>
</dbReference>
<dbReference type="Pfam" id="PF13883">
    <property type="entry name" value="CREG_beta-barrel"/>
    <property type="match status" value="1"/>
</dbReference>
<sequence>MPGESRRTDPIRPADEEARTLARKLLEHARHGALGVIDPQSAAPFVTRIAVARDADGTPLTLISALAQHTAALRSDPRASLLLGEPGPRGDPLTHPRITLAATARFLPRPSAEHDAARARYLAQQPKAKLYIDFADFSLVRLEVCSAFLNAGFGKAYALTPADLGLGGGG</sequence>
<dbReference type="RefSeq" id="WP_092498058.1">
    <property type="nucleotide sequence ID" value="NZ_FNFV01000001.1"/>
</dbReference>
<evidence type="ECO:0000259" key="1">
    <source>
        <dbReference type="Pfam" id="PF13883"/>
    </source>
</evidence>
<evidence type="ECO:0000313" key="3">
    <source>
        <dbReference type="Proteomes" id="UP000199328"/>
    </source>
</evidence>
<organism evidence="2 3">
    <name type="scientific">Meinhardsimonia xiamenensis</name>
    <dbReference type="NCBI Taxonomy" id="990712"/>
    <lineage>
        <taxon>Bacteria</taxon>
        <taxon>Pseudomonadati</taxon>
        <taxon>Pseudomonadota</taxon>
        <taxon>Alphaproteobacteria</taxon>
        <taxon>Rhodobacterales</taxon>
        <taxon>Paracoccaceae</taxon>
        <taxon>Meinhardsimonia</taxon>
    </lineage>
</organism>
<dbReference type="Gene3D" id="2.30.110.10">
    <property type="entry name" value="Electron Transport, Fmn-binding Protein, Chain A"/>
    <property type="match status" value="1"/>
</dbReference>
<dbReference type="PANTHER" id="PTHR13343">
    <property type="entry name" value="CREG1 PROTEIN"/>
    <property type="match status" value="1"/>
</dbReference>
<evidence type="ECO:0000313" key="2">
    <source>
        <dbReference type="EMBL" id="SDK12351.1"/>
    </source>
</evidence>
<dbReference type="Proteomes" id="UP000199328">
    <property type="component" value="Unassembled WGS sequence"/>
</dbReference>
<accession>A0A1G8ZBA9</accession>
<dbReference type="GO" id="GO:0005737">
    <property type="term" value="C:cytoplasm"/>
    <property type="evidence" value="ECO:0007669"/>
    <property type="project" value="UniProtKB-ARBA"/>
</dbReference>
<dbReference type="InterPro" id="IPR012349">
    <property type="entry name" value="Split_barrel_FMN-bd"/>
</dbReference>
<dbReference type="STRING" id="990712.SAMN05216257_101657"/>
<dbReference type="OrthoDB" id="9814594at2"/>
<dbReference type="SUPFAM" id="SSF50475">
    <property type="entry name" value="FMN-binding split barrel"/>
    <property type="match status" value="1"/>
</dbReference>
<dbReference type="AlphaFoldDB" id="A0A1G8ZBA9"/>
<name>A0A1G8ZBA9_9RHOB</name>
<protein>
    <recommendedName>
        <fullName evidence="1">CREG-like beta-barrel domain-containing protein</fullName>
    </recommendedName>
</protein>
<proteinExistence type="predicted"/>
<gene>
    <name evidence="2" type="ORF">SAMN05216257_101657</name>
</gene>
<dbReference type="EMBL" id="FNFV01000001">
    <property type="protein sequence ID" value="SDK12351.1"/>
    <property type="molecule type" value="Genomic_DNA"/>
</dbReference>
<keyword evidence="3" id="KW-1185">Reference proteome</keyword>
<feature type="domain" description="CREG-like beta-barrel" evidence="1">
    <location>
        <begin position="15"/>
        <end position="160"/>
    </location>
</feature>